<dbReference type="InterPro" id="IPR042467">
    <property type="entry name" value="Peptidase_C65_otubain_sub2"/>
</dbReference>
<dbReference type="RefSeq" id="XP_001428432.1">
    <property type="nucleotide sequence ID" value="XM_001428395.1"/>
</dbReference>
<evidence type="ECO:0000256" key="3">
    <source>
        <dbReference type="ARBA" id="ARBA00022670"/>
    </source>
</evidence>
<keyword evidence="9" id="KW-1185">Reference proteome</keyword>
<dbReference type="HOGENOM" id="CLU_817504_0_0_1"/>
<dbReference type="InterPro" id="IPR042468">
    <property type="entry name" value="Peptidase_C65_otubain_sub1"/>
</dbReference>
<feature type="transmembrane region" description="Helical" evidence="7">
    <location>
        <begin position="6"/>
        <end position="25"/>
    </location>
</feature>
<evidence type="ECO:0000256" key="2">
    <source>
        <dbReference type="ARBA" id="ARBA00012759"/>
    </source>
</evidence>
<dbReference type="InterPro" id="IPR038765">
    <property type="entry name" value="Papain-like_cys_pep_sf"/>
</dbReference>
<dbReference type="GeneID" id="5014204"/>
<dbReference type="FunFam" id="1.20.1300.20:FF:000006">
    <property type="entry name" value="Uncharacterized protein"/>
    <property type="match status" value="1"/>
</dbReference>
<dbReference type="EC" id="3.4.19.12" evidence="2"/>
<dbReference type="OrthoDB" id="18915at2759"/>
<dbReference type="KEGG" id="ptm:GSPATT00031264001"/>
<dbReference type="InParanoid" id="A0BR67"/>
<dbReference type="SUPFAM" id="SSF54001">
    <property type="entry name" value="Cysteine proteinases"/>
    <property type="match status" value="1"/>
</dbReference>
<dbReference type="EMBL" id="CT868011">
    <property type="protein sequence ID" value="CAK61034.1"/>
    <property type="molecule type" value="Genomic_DNA"/>
</dbReference>
<evidence type="ECO:0000313" key="9">
    <source>
        <dbReference type="Proteomes" id="UP000000600"/>
    </source>
</evidence>
<evidence type="ECO:0000256" key="4">
    <source>
        <dbReference type="ARBA" id="ARBA00022786"/>
    </source>
</evidence>
<dbReference type="Proteomes" id="UP000000600">
    <property type="component" value="Unassembled WGS sequence"/>
</dbReference>
<dbReference type="OMA" id="WETECNE"/>
<dbReference type="Pfam" id="PF10275">
    <property type="entry name" value="Peptidase_C65"/>
    <property type="match status" value="1"/>
</dbReference>
<evidence type="ECO:0000256" key="5">
    <source>
        <dbReference type="ARBA" id="ARBA00022801"/>
    </source>
</evidence>
<evidence type="ECO:0000256" key="7">
    <source>
        <dbReference type="SAM" id="Phobius"/>
    </source>
</evidence>
<dbReference type="AlphaFoldDB" id="A0BR67"/>
<dbReference type="PANTHER" id="PTHR12931">
    <property type="entry name" value="UBIQUITIN THIOLESTERASE PROTEIN OTUB"/>
    <property type="match status" value="1"/>
</dbReference>
<evidence type="ECO:0000313" key="8">
    <source>
        <dbReference type="EMBL" id="CAK61034.1"/>
    </source>
</evidence>
<proteinExistence type="predicted"/>
<dbReference type="Gene3D" id="3.30.200.60">
    <property type="entry name" value="Peptidase C65 Otubain, subdomain 1"/>
    <property type="match status" value="1"/>
</dbReference>
<evidence type="ECO:0000256" key="6">
    <source>
        <dbReference type="ARBA" id="ARBA00022807"/>
    </source>
</evidence>
<keyword evidence="7" id="KW-0472">Membrane</keyword>
<accession>A0BR67</accession>
<comment type="catalytic activity">
    <reaction evidence="1">
        <text>Thiol-dependent hydrolysis of ester, thioester, amide, peptide and isopeptide bonds formed by the C-terminal Gly of ubiquitin (a 76-residue protein attached to proteins as an intracellular targeting signal).</text>
        <dbReference type="EC" id="3.4.19.12"/>
    </reaction>
</comment>
<keyword evidence="7" id="KW-1133">Transmembrane helix</keyword>
<name>A0BR67_PARTE</name>
<keyword evidence="3" id="KW-0645">Protease</keyword>
<evidence type="ECO:0000256" key="1">
    <source>
        <dbReference type="ARBA" id="ARBA00000707"/>
    </source>
</evidence>
<keyword evidence="5" id="KW-0378">Hydrolase</keyword>
<keyword evidence="7" id="KW-0812">Transmembrane</keyword>
<sequence length="340" mass="40784">MPEWFWIFLGSIILIILLYVLYKLWNKQNEQENHSQEFNQISDKNGLGNSYLEDIEIGYMSNQRSKDQNQGFGKEENQFNSLSQISNRNSNIQKYPLNSQIQAARFKADEERNQKVQKIIKFIYAQSQGKRKVEEKYQYFLGEYYQQQELWQEYNIKKLDQKQKMKQLCTAYRAVRGDGNCFYTAFGFQFLEILLLKYTKDQFYQFLNANQVNFQIRLNDKDLIDEGDQQKLRDEFFFRLERLKLIEDIELRKQTLQQEFKAYEKENEKIDGCFYGLSTIFFRNLAQKVVDLDEIASNTFGTQNLLLWETECNENEIVIAAFAKYLKMQFQQENVLDTFN</sequence>
<dbReference type="GO" id="GO:0006508">
    <property type="term" value="P:proteolysis"/>
    <property type="evidence" value="ECO:0007669"/>
    <property type="project" value="UniProtKB-KW"/>
</dbReference>
<dbReference type="GO" id="GO:0004843">
    <property type="term" value="F:cysteine-type deubiquitinase activity"/>
    <property type="evidence" value="ECO:0000318"/>
    <property type="project" value="GO_Central"/>
</dbReference>
<keyword evidence="6" id="KW-0788">Thiol protease</keyword>
<dbReference type="PANTHER" id="PTHR12931:SF15">
    <property type="entry name" value="UBIQUITIN THIOESTERASE OTUBAIN-LIKE"/>
    <property type="match status" value="1"/>
</dbReference>
<protein>
    <recommendedName>
        <fullName evidence="2">ubiquitinyl hydrolase 1</fullName>
        <ecNumber evidence="2">3.4.19.12</ecNumber>
    </recommendedName>
</protein>
<reference evidence="8 9" key="1">
    <citation type="journal article" date="2006" name="Nature">
        <title>Global trends of whole-genome duplications revealed by the ciliate Paramecium tetraurelia.</title>
        <authorList>
            <consortium name="Genoscope"/>
            <person name="Aury J.-M."/>
            <person name="Jaillon O."/>
            <person name="Duret L."/>
            <person name="Noel B."/>
            <person name="Jubin C."/>
            <person name="Porcel B.M."/>
            <person name="Segurens B."/>
            <person name="Daubin V."/>
            <person name="Anthouard V."/>
            <person name="Aiach N."/>
            <person name="Arnaiz O."/>
            <person name="Billaut A."/>
            <person name="Beisson J."/>
            <person name="Blanc I."/>
            <person name="Bouhouche K."/>
            <person name="Camara F."/>
            <person name="Duharcourt S."/>
            <person name="Guigo R."/>
            <person name="Gogendeau D."/>
            <person name="Katinka M."/>
            <person name="Keller A.-M."/>
            <person name="Kissmehl R."/>
            <person name="Klotz C."/>
            <person name="Koll F."/>
            <person name="Le Moue A."/>
            <person name="Lepere C."/>
            <person name="Malinsky S."/>
            <person name="Nowacki M."/>
            <person name="Nowak J.K."/>
            <person name="Plattner H."/>
            <person name="Poulain J."/>
            <person name="Ruiz F."/>
            <person name="Serrano V."/>
            <person name="Zagulski M."/>
            <person name="Dessen P."/>
            <person name="Betermier M."/>
            <person name="Weissenbach J."/>
            <person name="Scarpelli C."/>
            <person name="Schachter V."/>
            <person name="Sperling L."/>
            <person name="Meyer E."/>
            <person name="Cohen J."/>
            <person name="Wincker P."/>
        </authorList>
    </citation>
    <scope>NUCLEOTIDE SEQUENCE [LARGE SCALE GENOMIC DNA]</scope>
    <source>
        <strain evidence="8 9">Stock d4-2</strain>
    </source>
</reference>
<gene>
    <name evidence="8" type="ORF">GSPATT00031264001</name>
</gene>
<organism evidence="8 9">
    <name type="scientific">Paramecium tetraurelia</name>
    <dbReference type="NCBI Taxonomy" id="5888"/>
    <lineage>
        <taxon>Eukaryota</taxon>
        <taxon>Sar</taxon>
        <taxon>Alveolata</taxon>
        <taxon>Ciliophora</taxon>
        <taxon>Intramacronucleata</taxon>
        <taxon>Oligohymenophorea</taxon>
        <taxon>Peniculida</taxon>
        <taxon>Parameciidae</taxon>
        <taxon>Paramecium</taxon>
    </lineage>
</organism>
<dbReference type="GO" id="GO:0043130">
    <property type="term" value="F:ubiquitin binding"/>
    <property type="evidence" value="ECO:0000318"/>
    <property type="project" value="GO_Central"/>
</dbReference>
<dbReference type="Gene3D" id="1.20.1300.20">
    <property type="entry name" value="Peptidase C65 Otubain, subdomain 2"/>
    <property type="match status" value="1"/>
</dbReference>
<dbReference type="InterPro" id="IPR019400">
    <property type="entry name" value="Peptidase_C65_otubain"/>
</dbReference>
<keyword evidence="4" id="KW-0833">Ubl conjugation pathway</keyword>